<dbReference type="PANTHER" id="PTHR37836">
    <property type="entry name" value="LMO1036 PROTEIN"/>
    <property type="match status" value="1"/>
</dbReference>
<feature type="region of interest" description="Disordered" evidence="1">
    <location>
        <begin position="289"/>
        <end position="316"/>
    </location>
</feature>
<evidence type="ECO:0000259" key="3">
    <source>
        <dbReference type="Pfam" id="PF13204"/>
    </source>
</evidence>
<dbReference type="Pfam" id="PF12904">
    <property type="entry name" value="Collagen_bind_2"/>
    <property type="match status" value="1"/>
</dbReference>
<accession>A0ABQ1MEC0</accession>
<reference evidence="5" key="1">
    <citation type="journal article" date="2019" name="Int. J. Syst. Evol. Microbiol.">
        <title>The Global Catalogue of Microorganisms (GCM) 10K type strain sequencing project: providing services to taxonomists for standard genome sequencing and annotation.</title>
        <authorList>
            <consortium name="The Broad Institute Genomics Platform"/>
            <consortium name="The Broad Institute Genome Sequencing Center for Infectious Disease"/>
            <person name="Wu L."/>
            <person name="Ma J."/>
        </authorList>
    </citation>
    <scope>NUCLEOTIDE SEQUENCE [LARGE SCALE GENOMIC DNA]</scope>
    <source>
        <strain evidence="5">CGMCC 1.15342</strain>
    </source>
</reference>
<dbReference type="Gene3D" id="3.20.20.80">
    <property type="entry name" value="Glycosidases"/>
    <property type="match status" value="1"/>
</dbReference>
<gene>
    <name evidence="4" type="ORF">GCM10011386_34190</name>
</gene>
<keyword evidence="5" id="KW-1185">Reference proteome</keyword>
<feature type="domain" description="Putative collagen-binding" evidence="2">
    <location>
        <begin position="315"/>
        <end position="407"/>
    </location>
</feature>
<comment type="caution">
    <text evidence="4">The sequence shown here is derived from an EMBL/GenBank/DDBJ whole genome shotgun (WGS) entry which is preliminary data.</text>
</comment>
<evidence type="ECO:0008006" key="6">
    <source>
        <dbReference type="Google" id="ProtNLM"/>
    </source>
</evidence>
<dbReference type="Proteomes" id="UP000597338">
    <property type="component" value="Unassembled WGS sequence"/>
</dbReference>
<dbReference type="InterPro" id="IPR024749">
    <property type="entry name" value="Collagen-bd_put"/>
</dbReference>
<dbReference type="InterPro" id="IPR017853">
    <property type="entry name" value="GH"/>
</dbReference>
<dbReference type="PANTHER" id="PTHR37836:SF2">
    <property type="entry name" value="DUF4038 DOMAIN-CONTAINING PROTEIN"/>
    <property type="match status" value="1"/>
</dbReference>
<name>A0ABQ1MEC0_9SPHI</name>
<sequence length="409" mass="46365">MVLDLNLDDIGKNYYGDYAFEFDENGLPDLSKPVVTPGSNSESPDEYDFWDHLDFVIRKANDKGMYVVLHPAWGDWFSGSFNGKPNKYVVFNESNAYTYGRWIGERYGNLKNVIWMLGGDRSAVYGEYDYRSIYSAMAKGVTEGVNAAAVRDPLISYHPRKWAPNSSEWFHTEKWLSFNSIQDTPYDQVESVPKDYQLDPVKPTWLCEGRYEGAITDWGIRYQAWQTVLSGGFGHTYGSDAWKFPKDDWRQYLELPGLVQMGYLYHAVREIWTDKQFLRRVPDQSLIIGDQGNTVGDGNTGEDGDGGGAAASTVNGRSDRITAMRGSDGRWAMAYTAAGKDIHLDLKKLKGKLNAYWFNPATGGWWVDGVESKTMRPFLRDIRKQKGDFIFDAPGSPGKGNDWVLILRK</sequence>
<organism evidence="4 5">
    <name type="scientific">Parapedobacter defluvii</name>
    <dbReference type="NCBI Taxonomy" id="2045106"/>
    <lineage>
        <taxon>Bacteria</taxon>
        <taxon>Pseudomonadati</taxon>
        <taxon>Bacteroidota</taxon>
        <taxon>Sphingobacteriia</taxon>
        <taxon>Sphingobacteriales</taxon>
        <taxon>Sphingobacteriaceae</taxon>
        <taxon>Parapedobacter</taxon>
    </lineage>
</organism>
<evidence type="ECO:0000259" key="2">
    <source>
        <dbReference type="Pfam" id="PF12904"/>
    </source>
</evidence>
<evidence type="ECO:0000256" key="1">
    <source>
        <dbReference type="SAM" id="MobiDB-lite"/>
    </source>
</evidence>
<evidence type="ECO:0000313" key="4">
    <source>
        <dbReference type="EMBL" id="GGC39275.1"/>
    </source>
</evidence>
<proteinExistence type="predicted"/>
<protein>
    <recommendedName>
        <fullName evidence="6">Collagen-binding domain of a collagenase</fullName>
    </recommendedName>
</protein>
<dbReference type="Pfam" id="PF13204">
    <property type="entry name" value="Apiosidase"/>
    <property type="match status" value="1"/>
</dbReference>
<dbReference type="SUPFAM" id="SSF51445">
    <property type="entry name" value="(Trans)glycosidases"/>
    <property type="match status" value="1"/>
</dbReference>
<feature type="domain" description="Apiosidase-like catalytic" evidence="3">
    <location>
        <begin position="42"/>
        <end position="269"/>
    </location>
</feature>
<dbReference type="InterPro" id="IPR025277">
    <property type="entry name" value="Apiosidase-like_cat_dom"/>
</dbReference>
<evidence type="ECO:0000313" key="5">
    <source>
        <dbReference type="Proteomes" id="UP000597338"/>
    </source>
</evidence>
<dbReference type="EMBL" id="BMIK01000014">
    <property type="protein sequence ID" value="GGC39275.1"/>
    <property type="molecule type" value="Genomic_DNA"/>
</dbReference>